<reference evidence="6 7" key="1">
    <citation type="journal article" date="2024" name="Chem. Sci.">
        <title>Discovery of megapolipeptins by genome mining of a Burkholderiales bacteria collection.</title>
        <authorList>
            <person name="Paulo B.S."/>
            <person name="Recchia M.J.J."/>
            <person name="Lee S."/>
            <person name="Fergusson C.H."/>
            <person name="Romanowski S.B."/>
            <person name="Hernandez A."/>
            <person name="Krull N."/>
            <person name="Liu D.Y."/>
            <person name="Cavanagh H."/>
            <person name="Bos A."/>
            <person name="Gray C.A."/>
            <person name="Murphy B.T."/>
            <person name="Linington R.G."/>
            <person name="Eustaquio A.S."/>
        </authorList>
    </citation>
    <scope>NUCLEOTIDE SEQUENCE [LARGE SCALE GENOMIC DNA]</scope>
    <source>
        <strain evidence="6 7">RL17-350-BIC-A</strain>
    </source>
</reference>
<dbReference type="SUPFAM" id="SSF52210">
    <property type="entry name" value="Succinyl-CoA synthetase domains"/>
    <property type="match status" value="2"/>
</dbReference>
<sequence length="884" mass="92714">MTVRNLDALFRPKSVAVIGASERPGSTGAMVWARVLEGGFEGPLWPVNPKYETLGDHAVIGDPGDLPEAPTVALICTPPATWPGIIHKLGGLGTRAAIIVGEVRCDEDRLALRHALSAARPNLLRIVGPGSLGVVSPALRAHLGAPSCTVKAGGVAWVSQSNALTNAVLGWAHARGLGFSHAVALGGEADVDAGDVLDYLASDPGTRAILLELDTVRAARKFMSAARAAARNKPVLALRSGRADPADGLYTAAFRRAGMVRVDALDDLLDEIETLGVGRVAAGATATLITSDSGLATLACDAFAAAGDTLAPWPDEASDALKQTLPYAVGGNPLQLGDDARPEHFGAALKLLADHRSTGTAFVVHASTHGAPVGEVAQALIANQRFAYRGLLACFFGGVDAATRDALHAQGIPVHTTPQRLARAFARLVDYRMGRELLMQTPEGLPAQIPECIDAAQAQVRAVLGAGEHQLTGEAAARFLGRFGLRVEAGGVSASGGGAADAAQDVAQGSAQVAAADSAQGQGQEPALGAKSGFAQGQGQGQEEAPSATAGSAQGRSQRQASAQRAVKASTVASAAPQSPDCPEESADSSTRPVVDIAVELHDNDNFGPVFSFTAPSADGVSESLRVYGLPPLNPMLARDIVTRSPYARLVAPEPALAALTALSQAVCDVKELVGLALTLRVYRDHVIVVDPTLTVAPTRSRLAIMPYPRRFEETLDWQGARVTVRPIRPEDEAAHHDFVEAMTPEDLRLRFFGAVGSFDHSQLARMTQIDYDREMALIATVQSEEGFTRTLGVVRAVADPDNETAEFAVAVRSDQKGRRLGQLLMDRIIKYARVRGIHWLVGEALRENTPMIGLAKACGFTITRTEDPGVVGFRMALDEPAAN</sequence>
<evidence type="ECO:0000256" key="1">
    <source>
        <dbReference type="ARBA" id="ARBA00022598"/>
    </source>
</evidence>
<feature type="compositionally biased region" description="Low complexity" evidence="4">
    <location>
        <begin position="514"/>
        <end position="524"/>
    </location>
</feature>
<dbReference type="SMART" id="SM00881">
    <property type="entry name" value="CoA_binding"/>
    <property type="match status" value="1"/>
</dbReference>
<dbReference type="PANTHER" id="PTHR43334:SF1">
    <property type="entry name" value="3-HYDROXYPROPIONATE--COA LIGASE [ADP-FORMING]"/>
    <property type="match status" value="1"/>
</dbReference>
<dbReference type="Gene3D" id="3.40.630.30">
    <property type="match status" value="1"/>
</dbReference>
<dbReference type="Gene3D" id="3.40.50.720">
    <property type="entry name" value="NAD(P)-binding Rossmann-like Domain"/>
    <property type="match status" value="1"/>
</dbReference>
<proteinExistence type="predicted"/>
<dbReference type="Pfam" id="PF00583">
    <property type="entry name" value="Acetyltransf_1"/>
    <property type="match status" value="1"/>
</dbReference>
<dbReference type="InterPro" id="IPR016181">
    <property type="entry name" value="Acyl_CoA_acyltransferase"/>
</dbReference>
<organism evidence="6 7">
    <name type="scientific">Paraburkholderia dipogonis</name>
    <dbReference type="NCBI Taxonomy" id="1211383"/>
    <lineage>
        <taxon>Bacteria</taxon>
        <taxon>Pseudomonadati</taxon>
        <taxon>Pseudomonadota</taxon>
        <taxon>Betaproteobacteria</taxon>
        <taxon>Burkholderiales</taxon>
        <taxon>Burkholderiaceae</taxon>
        <taxon>Paraburkholderia</taxon>
    </lineage>
</organism>
<dbReference type="EC" id="2.3.1.-" evidence="6"/>
<keyword evidence="1" id="KW-0436">Ligase</keyword>
<feature type="region of interest" description="Disordered" evidence="4">
    <location>
        <begin position="514"/>
        <end position="591"/>
    </location>
</feature>
<keyword evidence="7" id="KW-1185">Reference proteome</keyword>
<name>A0ABW9AQ66_9BURK</name>
<dbReference type="Pfam" id="PF13380">
    <property type="entry name" value="CoA_binding_2"/>
    <property type="match status" value="1"/>
</dbReference>
<dbReference type="InterPro" id="IPR051538">
    <property type="entry name" value="Acyl-CoA_Synth/Transferase"/>
</dbReference>
<dbReference type="InterPro" id="IPR036291">
    <property type="entry name" value="NAD(P)-bd_dom_sf"/>
</dbReference>
<dbReference type="Pfam" id="PF13607">
    <property type="entry name" value="Succ_CoA_lig"/>
    <property type="match status" value="1"/>
</dbReference>
<comment type="caution">
    <text evidence="6">The sequence shown here is derived from an EMBL/GenBank/DDBJ whole genome shotgun (WGS) entry which is preliminary data.</text>
</comment>
<dbReference type="PROSITE" id="PS51186">
    <property type="entry name" value="GNAT"/>
    <property type="match status" value="1"/>
</dbReference>
<dbReference type="SUPFAM" id="SSF55729">
    <property type="entry name" value="Acyl-CoA N-acyltransferases (Nat)"/>
    <property type="match status" value="1"/>
</dbReference>
<dbReference type="EMBL" id="JAQQEZ010000008">
    <property type="protein sequence ID" value="MFM0002279.1"/>
    <property type="molecule type" value="Genomic_DNA"/>
</dbReference>
<dbReference type="GO" id="GO:0016746">
    <property type="term" value="F:acyltransferase activity"/>
    <property type="evidence" value="ECO:0007669"/>
    <property type="project" value="UniProtKB-KW"/>
</dbReference>
<evidence type="ECO:0000256" key="4">
    <source>
        <dbReference type="SAM" id="MobiDB-lite"/>
    </source>
</evidence>
<gene>
    <name evidence="6" type="ORF">PQR57_14765</name>
</gene>
<dbReference type="Proteomes" id="UP001629230">
    <property type="component" value="Unassembled WGS sequence"/>
</dbReference>
<evidence type="ECO:0000256" key="3">
    <source>
        <dbReference type="ARBA" id="ARBA00022840"/>
    </source>
</evidence>
<dbReference type="Gene3D" id="3.40.50.261">
    <property type="entry name" value="Succinyl-CoA synthetase domains"/>
    <property type="match status" value="2"/>
</dbReference>
<dbReference type="InterPro" id="IPR032875">
    <property type="entry name" value="Succ_CoA_lig_flav_dom"/>
</dbReference>
<evidence type="ECO:0000256" key="2">
    <source>
        <dbReference type="ARBA" id="ARBA00022741"/>
    </source>
</evidence>
<evidence type="ECO:0000313" key="6">
    <source>
        <dbReference type="EMBL" id="MFM0002279.1"/>
    </source>
</evidence>
<dbReference type="PANTHER" id="PTHR43334">
    <property type="entry name" value="ACETATE--COA LIGASE [ADP-FORMING]"/>
    <property type="match status" value="1"/>
</dbReference>
<feature type="domain" description="N-acetyltransferase" evidence="5">
    <location>
        <begin position="723"/>
        <end position="881"/>
    </location>
</feature>
<dbReference type="SUPFAM" id="SSF51735">
    <property type="entry name" value="NAD(P)-binding Rossmann-fold domains"/>
    <property type="match status" value="1"/>
</dbReference>
<protein>
    <submittedName>
        <fullName evidence="6">GNAT family N-acetyltransferase</fullName>
        <ecNumber evidence="6">2.3.1.-</ecNumber>
    </submittedName>
</protein>
<evidence type="ECO:0000259" key="5">
    <source>
        <dbReference type="PROSITE" id="PS51186"/>
    </source>
</evidence>
<keyword evidence="6" id="KW-0012">Acyltransferase</keyword>
<feature type="compositionally biased region" description="Low complexity" evidence="4">
    <location>
        <begin position="550"/>
        <end position="566"/>
    </location>
</feature>
<dbReference type="InterPro" id="IPR003781">
    <property type="entry name" value="CoA-bd"/>
</dbReference>
<keyword evidence="3" id="KW-0067">ATP-binding</keyword>
<keyword evidence="6" id="KW-0808">Transferase</keyword>
<keyword evidence="2" id="KW-0547">Nucleotide-binding</keyword>
<dbReference type="InterPro" id="IPR000182">
    <property type="entry name" value="GNAT_dom"/>
</dbReference>
<dbReference type="InterPro" id="IPR016102">
    <property type="entry name" value="Succinyl-CoA_synth-like"/>
</dbReference>
<dbReference type="RefSeq" id="WP_408177651.1">
    <property type="nucleotide sequence ID" value="NZ_JAQQEZ010000008.1"/>
</dbReference>
<evidence type="ECO:0000313" key="7">
    <source>
        <dbReference type="Proteomes" id="UP001629230"/>
    </source>
</evidence>
<accession>A0ABW9AQ66</accession>